<dbReference type="Pfam" id="PF07291">
    <property type="entry name" value="MauE"/>
    <property type="match status" value="1"/>
</dbReference>
<dbReference type="InterPro" id="IPR009908">
    <property type="entry name" value="Methylamine_util_MauE"/>
</dbReference>
<evidence type="ECO:0000256" key="2">
    <source>
        <dbReference type="ARBA" id="ARBA00022692"/>
    </source>
</evidence>
<accession>A0A1M6LLB8</accession>
<keyword evidence="3 5" id="KW-1133">Transmembrane helix</keyword>
<dbReference type="GO" id="GO:0016020">
    <property type="term" value="C:membrane"/>
    <property type="evidence" value="ECO:0007669"/>
    <property type="project" value="UniProtKB-SubCell"/>
</dbReference>
<dbReference type="AlphaFoldDB" id="A0A1M6LLB8"/>
<sequence>MRSKYMVLTILILSVSHRVVPLSKFNFIINLIQAKMNSRKILYGLGIEGLIKSIAYVFALLFIYAATSKLLDFETFTVQLAQSPLLSAYAGIVAWLVPGIEILIAGILVFPRFRNLALYAAFTLMVMFTAYIYIILNFSDFIPCSCGGVLEKLSWTEHLIFNVVFIVLGAVAILVSTNGYWKKKLILLASLCVLGIGIVTLLFVFSEKKMQRNNAFQRRYMPHPIEIVHSLDLEYSSYYFAGIGNGNVYLGNTTAPLLMTVIDSSFTVATATMIQLDQMDLPYRAVQIRVVPPTFYVVDGTVPIILQGTTANWLAKTKMEGDYYFNHIYAIDSSTIAVKSHSSETMENIIGIIEIGSHIKGNFSDKLLEKQIDGIFDTDGKLIYNDSLRRIIHTYTFRNEYLIIDEDLGLDFRGKTIDTVSTAQVHIEEDISRNQKKLGSNTVLINNSTATAGKYLFINSPRLGKLEPDDMLDEASIIDVYDLTDQSYSFSFYLYSYKRSKVREFRISNGILYALQGNYLVAYSMNTKFFK</sequence>
<evidence type="ECO:0000313" key="7">
    <source>
        <dbReference type="EMBL" id="SHJ71984.1"/>
    </source>
</evidence>
<dbReference type="UniPathway" id="UPA00895"/>
<dbReference type="STRING" id="797419.SAMN05216556_1012"/>
<evidence type="ECO:0000256" key="4">
    <source>
        <dbReference type="ARBA" id="ARBA00023136"/>
    </source>
</evidence>
<feature type="transmembrane region" description="Helical" evidence="5">
    <location>
        <begin position="41"/>
        <end position="66"/>
    </location>
</feature>
<evidence type="ECO:0000256" key="3">
    <source>
        <dbReference type="ARBA" id="ARBA00022989"/>
    </source>
</evidence>
<comment type="subcellular location">
    <subcellularLocation>
        <location evidence="1">Membrane</location>
        <topology evidence="1">Multi-pass membrane protein</topology>
    </subcellularLocation>
</comment>
<feature type="transmembrane region" description="Helical" evidence="5">
    <location>
        <begin position="159"/>
        <end position="178"/>
    </location>
</feature>
<keyword evidence="4 5" id="KW-0472">Membrane</keyword>
<dbReference type="GO" id="GO:0030416">
    <property type="term" value="P:methylamine metabolic process"/>
    <property type="evidence" value="ECO:0007669"/>
    <property type="project" value="InterPro"/>
</dbReference>
<evidence type="ECO:0000256" key="5">
    <source>
        <dbReference type="SAM" id="Phobius"/>
    </source>
</evidence>
<keyword evidence="8" id="KW-1185">Reference proteome</keyword>
<feature type="transmembrane region" description="Helical" evidence="5">
    <location>
        <begin position="117"/>
        <end position="139"/>
    </location>
</feature>
<gene>
    <name evidence="7" type="ORF">SAMN04487908_12370</name>
</gene>
<keyword evidence="2 5" id="KW-0812">Transmembrane</keyword>
<feature type="transmembrane region" description="Helical" evidence="5">
    <location>
        <begin position="185"/>
        <end position="205"/>
    </location>
</feature>
<dbReference type="Proteomes" id="UP000184172">
    <property type="component" value="Unassembled WGS sequence"/>
</dbReference>
<feature type="transmembrane region" description="Helical" evidence="5">
    <location>
        <begin position="86"/>
        <end position="110"/>
    </location>
</feature>
<evidence type="ECO:0000259" key="6">
    <source>
        <dbReference type="Pfam" id="PF07291"/>
    </source>
</evidence>
<organism evidence="7 8">
    <name type="scientific">Aequorivita viscosa</name>
    <dbReference type="NCBI Taxonomy" id="797419"/>
    <lineage>
        <taxon>Bacteria</taxon>
        <taxon>Pseudomonadati</taxon>
        <taxon>Bacteroidota</taxon>
        <taxon>Flavobacteriia</taxon>
        <taxon>Flavobacteriales</taxon>
        <taxon>Flavobacteriaceae</taxon>
        <taxon>Aequorivita</taxon>
    </lineage>
</organism>
<evidence type="ECO:0000256" key="1">
    <source>
        <dbReference type="ARBA" id="ARBA00004141"/>
    </source>
</evidence>
<name>A0A1M6LLB8_9FLAO</name>
<reference evidence="8" key="1">
    <citation type="submission" date="2016-11" db="EMBL/GenBank/DDBJ databases">
        <authorList>
            <person name="Varghese N."/>
            <person name="Submissions S."/>
        </authorList>
    </citation>
    <scope>NUCLEOTIDE SEQUENCE [LARGE SCALE GENOMIC DNA]</scope>
    <source>
        <strain evidence="8">DSM 26349</strain>
    </source>
</reference>
<proteinExistence type="predicted"/>
<protein>
    <submittedName>
        <fullName evidence="7">Uncharacterized membrane protein YphA, DoxX/SURF4 family</fullName>
    </submittedName>
</protein>
<dbReference type="EMBL" id="FQYV01000023">
    <property type="protein sequence ID" value="SHJ71984.1"/>
    <property type="molecule type" value="Genomic_DNA"/>
</dbReference>
<evidence type="ECO:0000313" key="8">
    <source>
        <dbReference type="Proteomes" id="UP000184172"/>
    </source>
</evidence>
<feature type="domain" description="Methylamine utilisation protein MauE" evidence="6">
    <location>
        <begin position="50"/>
        <end position="174"/>
    </location>
</feature>